<dbReference type="GeneID" id="31411699"/>
<evidence type="ECO:0000313" key="7">
    <source>
        <dbReference type="EMBL" id="CBY28764.1"/>
    </source>
</evidence>
<evidence type="ECO:0000256" key="5">
    <source>
        <dbReference type="SAM" id="Phobius"/>
    </source>
</evidence>
<evidence type="ECO:0000313" key="8">
    <source>
        <dbReference type="Proteomes" id="UP000008084"/>
    </source>
</evidence>
<evidence type="ECO:0000256" key="3">
    <source>
        <dbReference type="ARBA" id="ARBA00022989"/>
    </source>
</evidence>
<dbReference type="PATRIC" id="fig|930944.6.peg.3747"/>
<evidence type="ECO:0000259" key="6">
    <source>
        <dbReference type="Pfam" id="PF04932"/>
    </source>
</evidence>
<feature type="transmembrane region" description="Helical" evidence="5">
    <location>
        <begin position="326"/>
        <end position="352"/>
    </location>
</feature>
<keyword evidence="3 5" id="KW-1133">Transmembrane helix</keyword>
<reference evidence="7 8" key="1">
    <citation type="journal article" date="2011" name="J. Bacteriol.">
        <title>Complete genome sequence of Yersinia enterocolitica subsp. palearctica serogroup O:3.</title>
        <authorList>
            <person name="Batzilla J."/>
            <person name="Hoper D."/>
            <person name="Antonenka U."/>
            <person name="Heesemann J."/>
            <person name="Rakin A."/>
        </authorList>
    </citation>
    <scope>NUCLEOTIDE SEQUENCE [LARGE SCALE GENOMIC DNA]</scope>
    <source>
        <strain evidence="8">DSM 13030 / CIP 106945 / Y11</strain>
    </source>
</reference>
<feature type="transmembrane region" description="Helical" evidence="5">
    <location>
        <begin position="229"/>
        <end position="247"/>
    </location>
</feature>
<dbReference type="PANTHER" id="PTHR37422:SF13">
    <property type="entry name" value="LIPOPOLYSACCHARIDE BIOSYNTHESIS PROTEIN PA4999-RELATED"/>
    <property type="match status" value="1"/>
</dbReference>
<dbReference type="KEGG" id="yey:Y11_37661"/>
<dbReference type="RefSeq" id="WP_005159145.1">
    <property type="nucleotide sequence ID" value="NC_017564.1"/>
</dbReference>
<feature type="transmembrane region" description="Helical" evidence="5">
    <location>
        <begin position="388"/>
        <end position="408"/>
    </location>
</feature>
<dbReference type="Pfam" id="PF04932">
    <property type="entry name" value="Wzy_C"/>
    <property type="match status" value="1"/>
</dbReference>
<feature type="transmembrane region" description="Helical" evidence="5">
    <location>
        <begin position="65"/>
        <end position="85"/>
    </location>
</feature>
<evidence type="ECO:0000256" key="1">
    <source>
        <dbReference type="ARBA" id="ARBA00004141"/>
    </source>
</evidence>
<dbReference type="EMBL" id="FR729477">
    <property type="protein sequence ID" value="CBY28764.1"/>
    <property type="molecule type" value="Genomic_DNA"/>
</dbReference>
<protein>
    <submittedName>
        <fullName evidence="7">Putative O-antigen biosynthesis protein</fullName>
    </submittedName>
</protein>
<feature type="transmembrane region" description="Helical" evidence="5">
    <location>
        <begin position="358"/>
        <end position="376"/>
    </location>
</feature>
<dbReference type="GO" id="GO:0016020">
    <property type="term" value="C:membrane"/>
    <property type="evidence" value="ECO:0007669"/>
    <property type="project" value="UniProtKB-SubCell"/>
</dbReference>
<dbReference type="Proteomes" id="UP000008084">
    <property type="component" value="Chromosome"/>
</dbReference>
<sequence>MITPSTSSPGTSPANPRGEMLNSIAAALLGIALPTSNPLINISLVLILISLIINRKSLQLKPLLTNPLVYLPAAMFALLALSLLFHHNSYGPEMVSKDKKFLYVLPLALFFINQPQRVKLFCLGFLLANAVVLVGTLAVGVLHIPIGQVDPTNPTIFKLQITQNFFMALAAMLWLMLAVKSQGWKRWGYGLLVVAACYSILFLVLGRTGYVALVVGLGVWLFFSLGSRQRWLLVLLGAIAFAALLLIPNKATQRITQGVDEIKVCMAASADNVNDACSTSMGQRSAFAIEAARLIKEAPILGHGAGGFYYENPEINYKINNPHNQYLLETIQSGVVGLIIFLAWIVCCYRVIWQQTPALRNVLLAVLTSYMACNFFNSFLLDSSEGHLFMIFVAILAGYSVTGTQPRLEQGKTT</sequence>
<gene>
    <name evidence="7" type="ordered locus">Y11_37661</name>
</gene>
<comment type="subcellular location">
    <subcellularLocation>
        <location evidence="1">Membrane</location>
        <topology evidence="1">Multi-pass membrane protein</topology>
    </subcellularLocation>
</comment>
<name>A0A0H3NUU2_YERE1</name>
<feature type="domain" description="O-antigen ligase-related" evidence="6">
    <location>
        <begin position="194"/>
        <end position="342"/>
    </location>
</feature>
<evidence type="ECO:0000256" key="4">
    <source>
        <dbReference type="ARBA" id="ARBA00023136"/>
    </source>
</evidence>
<proteinExistence type="predicted"/>
<dbReference type="AlphaFoldDB" id="A0A0H3NUU2"/>
<keyword evidence="4 5" id="KW-0472">Membrane</keyword>
<evidence type="ECO:0000256" key="2">
    <source>
        <dbReference type="ARBA" id="ARBA00022692"/>
    </source>
</evidence>
<keyword evidence="2 5" id="KW-0812">Transmembrane</keyword>
<feature type="transmembrane region" description="Helical" evidence="5">
    <location>
        <begin position="161"/>
        <end position="179"/>
    </location>
</feature>
<dbReference type="InterPro" id="IPR007016">
    <property type="entry name" value="O-antigen_ligase-rel_domated"/>
</dbReference>
<dbReference type="HOGENOM" id="CLU_051481_0_0_6"/>
<dbReference type="PANTHER" id="PTHR37422">
    <property type="entry name" value="TEICHURONIC ACID BIOSYNTHESIS PROTEIN TUAE"/>
    <property type="match status" value="1"/>
</dbReference>
<organism evidence="7 8">
    <name type="scientific">Yersinia enterocolitica subsp. palearctica serotype O:3 (strain DSM 13030 / CIP 106945 / Y11)</name>
    <dbReference type="NCBI Taxonomy" id="930944"/>
    <lineage>
        <taxon>Bacteria</taxon>
        <taxon>Pseudomonadati</taxon>
        <taxon>Pseudomonadota</taxon>
        <taxon>Gammaproteobacteria</taxon>
        <taxon>Enterobacterales</taxon>
        <taxon>Yersiniaceae</taxon>
        <taxon>Yersinia</taxon>
    </lineage>
</organism>
<feature type="transmembrane region" description="Helical" evidence="5">
    <location>
        <begin position="120"/>
        <end position="141"/>
    </location>
</feature>
<feature type="transmembrane region" description="Helical" evidence="5">
    <location>
        <begin position="20"/>
        <end position="53"/>
    </location>
</feature>
<feature type="transmembrane region" description="Helical" evidence="5">
    <location>
        <begin position="191"/>
        <end position="223"/>
    </location>
</feature>
<accession>A0A0H3NUU2</accession>
<dbReference type="InterPro" id="IPR051533">
    <property type="entry name" value="WaaL-like"/>
</dbReference>